<dbReference type="Pfam" id="PF00226">
    <property type="entry name" value="DnaJ"/>
    <property type="match status" value="1"/>
</dbReference>
<evidence type="ECO:0000259" key="3">
    <source>
        <dbReference type="PROSITE" id="PS50076"/>
    </source>
</evidence>
<dbReference type="CDD" id="cd10747">
    <property type="entry name" value="DnaJ_C"/>
    <property type="match status" value="1"/>
</dbReference>
<dbReference type="PANTHER" id="PTHR24078">
    <property type="entry name" value="DNAJ HOMOLOG SUBFAMILY C MEMBER"/>
    <property type="match status" value="1"/>
</dbReference>
<dbReference type="GO" id="GO:0006457">
    <property type="term" value="P:protein folding"/>
    <property type="evidence" value="ECO:0007669"/>
    <property type="project" value="InterPro"/>
</dbReference>
<dbReference type="CDD" id="cd06257">
    <property type="entry name" value="DnaJ"/>
    <property type="match status" value="1"/>
</dbReference>
<dbReference type="Proteomes" id="UP000694005">
    <property type="component" value="Chromosome A08"/>
</dbReference>
<dbReference type="InterPro" id="IPR001623">
    <property type="entry name" value="DnaJ_domain"/>
</dbReference>
<dbReference type="AlphaFoldDB" id="A0A3P6BIM5"/>
<evidence type="ECO:0000313" key="5">
    <source>
        <dbReference type="EMBL" id="VDD05253.1"/>
    </source>
</evidence>
<evidence type="ECO:0000256" key="1">
    <source>
        <dbReference type="ARBA" id="ARBA00023186"/>
    </source>
</evidence>
<dbReference type="InterPro" id="IPR036869">
    <property type="entry name" value="J_dom_sf"/>
</dbReference>
<reference evidence="5" key="1">
    <citation type="submission" date="2018-11" db="EMBL/GenBank/DDBJ databases">
        <authorList>
            <consortium name="Genoscope - CEA"/>
            <person name="William W."/>
        </authorList>
    </citation>
    <scope>NUCLEOTIDE SEQUENCE</scope>
</reference>
<dbReference type="InterPro" id="IPR008971">
    <property type="entry name" value="HSP40/DnaJ_pept-bd"/>
</dbReference>
<dbReference type="GO" id="GO:0051082">
    <property type="term" value="F:unfolded protein binding"/>
    <property type="evidence" value="ECO:0007669"/>
    <property type="project" value="InterPro"/>
</dbReference>
<organism evidence="5">
    <name type="scientific">Brassica campestris</name>
    <name type="common">Field mustard</name>
    <dbReference type="NCBI Taxonomy" id="3711"/>
    <lineage>
        <taxon>Eukaryota</taxon>
        <taxon>Viridiplantae</taxon>
        <taxon>Streptophyta</taxon>
        <taxon>Embryophyta</taxon>
        <taxon>Tracheophyta</taxon>
        <taxon>Spermatophyta</taxon>
        <taxon>Magnoliopsida</taxon>
        <taxon>eudicotyledons</taxon>
        <taxon>Gunneridae</taxon>
        <taxon>Pentapetalae</taxon>
        <taxon>rosids</taxon>
        <taxon>malvids</taxon>
        <taxon>Brassicales</taxon>
        <taxon>Brassicaceae</taxon>
        <taxon>Brassiceae</taxon>
        <taxon>Brassica</taxon>
    </lineage>
</organism>
<dbReference type="SUPFAM" id="SSF49493">
    <property type="entry name" value="HSP40/DnaJ peptide-binding domain"/>
    <property type="match status" value="2"/>
</dbReference>
<dbReference type="Gene3D" id="1.10.287.110">
    <property type="entry name" value="DnaJ domain"/>
    <property type="match status" value="1"/>
</dbReference>
<dbReference type="PANTHER" id="PTHR24078:SF561">
    <property type="entry name" value="J DOMAIN-CONTAINING PROTEIN"/>
    <property type="match status" value="1"/>
</dbReference>
<sequence length="270" mass="29240">MKWHPDKNPNNKKDAESKFKQISEAYDVLSDPQKRAVYDQYGEEGLKGNVPPPNAAGGASFFSSGDGPSPFRFNPRNADDLFDEIFGFSNPFGGGGGGAGASGGQRFSSRMFGDDMYGSFGEGGGGGSMHHHHHGAARKVAPIENKLPCSLEDLYKGTTKKMKISREIVDVSGKVIQTEEILTIGVKPGWKKGTKITFPEKDNEHPGVIPADLVFIIDEKPHPVFTREGNDLIVTHKVSLADALTGYTVNLTTLDGWMLTIPVTNVIHPE</sequence>
<dbReference type="SUPFAM" id="SSF46565">
    <property type="entry name" value="Chaperone J-domain"/>
    <property type="match status" value="1"/>
</dbReference>
<dbReference type="SMART" id="SM00271">
    <property type="entry name" value="DnaJ"/>
    <property type="match status" value="1"/>
</dbReference>
<dbReference type="FunFam" id="2.60.260.20:FF:000002">
    <property type="entry name" value="Dnaj homolog subfamily b member"/>
    <property type="match status" value="1"/>
</dbReference>
<dbReference type="Pfam" id="PF01556">
    <property type="entry name" value="DnaJ_C"/>
    <property type="match status" value="1"/>
</dbReference>
<feature type="domain" description="J" evidence="3">
    <location>
        <begin position="1"/>
        <end position="42"/>
    </location>
</feature>
<dbReference type="Gramene" id="A08p22360.2_BraZ1">
    <property type="protein sequence ID" value="A08p22360.2_BraZ1.CDS"/>
    <property type="gene ID" value="A08g22360.2_BraZ1"/>
</dbReference>
<name>A0A3P6BIM5_BRACM</name>
<gene>
    <name evidence="5" type="ORF">BRAA08T33963Z</name>
    <name evidence="4" type="ORF">BRAPAZ1V2_A08P22360.2</name>
</gene>
<evidence type="ECO:0000256" key="2">
    <source>
        <dbReference type="SAM" id="MobiDB-lite"/>
    </source>
</evidence>
<evidence type="ECO:0000313" key="4">
    <source>
        <dbReference type="EMBL" id="CAG7898570.1"/>
    </source>
</evidence>
<accession>A0A3P6BIM5</accession>
<dbReference type="InterPro" id="IPR051339">
    <property type="entry name" value="DnaJ_subfamily_B"/>
</dbReference>
<feature type="compositionally biased region" description="Low complexity" evidence="2">
    <location>
        <begin position="55"/>
        <end position="71"/>
    </location>
</feature>
<dbReference type="InterPro" id="IPR002939">
    <property type="entry name" value="DnaJ_C"/>
</dbReference>
<dbReference type="PRINTS" id="PR00625">
    <property type="entry name" value="JDOMAIN"/>
</dbReference>
<proteinExistence type="predicted"/>
<dbReference type="EMBL" id="LS974624">
    <property type="protein sequence ID" value="CAG7898570.1"/>
    <property type="molecule type" value="Genomic_DNA"/>
</dbReference>
<dbReference type="Gene3D" id="2.60.260.20">
    <property type="entry name" value="Urease metallochaperone UreE, N-terminal domain"/>
    <property type="match status" value="2"/>
</dbReference>
<dbReference type="InterPro" id="IPR018253">
    <property type="entry name" value="DnaJ_domain_CS"/>
</dbReference>
<dbReference type="PROSITE" id="PS50076">
    <property type="entry name" value="DNAJ_2"/>
    <property type="match status" value="1"/>
</dbReference>
<dbReference type="EMBL" id="LR031575">
    <property type="protein sequence ID" value="VDD05253.1"/>
    <property type="molecule type" value="Genomic_DNA"/>
</dbReference>
<protein>
    <recommendedName>
        <fullName evidence="3">J domain-containing protein</fullName>
    </recommendedName>
</protein>
<dbReference type="PROSITE" id="PS00636">
    <property type="entry name" value="DNAJ_1"/>
    <property type="match status" value="1"/>
</dbReference>
<feature type="region of interest" description="Disordered" evidence="2">
    <location>
        <begin position="31"/>
        <end position="74"/>
    </location>
</feature>
<keyword evidence="1" id="KW-0143">Chaperone</keyword>